<comment type="caution">
    <text evidence="2">The sequence shown here is derived from an EMBL/GenBank/DDBJ whole genome shotgun (WGS) entry which is preliminary data.</text>
</comment>
<evidence type="ECO:0000256" key="1">
    <source>
        <dbReference type="SAM" id="Phobius"/>
    </source>
</evidence>
<reference evidence="3" key="1">
    <citation type="journal article" date="2019" name="Int. J. Syst. Evol. Microbiol.">
        <title>The Global Catalogue of Microorganisms (GCM) 10K type strain sequencing project: providing services to taxonomists for standard genome sequencing and annotation.</title>
        <authorList>
            <consortium name="The Broad Institute Genomics Platform"/>
            <consortium name="The Broad Institute Genome Sequencing Center for Infectious Disease"/>
            <person name="Wu L."/>
            <person name="Ma J."/>
        </authorList>
    </citation>
    <scope>NUCLEOTIDE SEQUENCE [LARGE SCALE GENOMIC DNA]</scope>
    <source>
        <strain evidence="3">JCM 12165</strain>
    </source>
</reference>
<sequence>MSDRIKTLRKKQLLFMNALLVAIIMTYIALSAAGLPGISILLFAAAALFIFQAFRLFRGKSAVPISFLEELDRHEQEASPVRFARDRSSQKMLSVVLPLLLLFQAFTQFEQTSFSWWVAGGFLLIVPILNVATFLQVTQYDEGAGGEVSGLMNVFYTVGIAGIIGAVLMGVYLIQLY</sequence>
<proteinExistence type="predicted"/>
<protein>
    <submittedName>
        <fullName evidence="2">Uncharacterized protein</fullName>
    </submittedName>
</protein>
<dbReference type="RefSeq" id="WP_377909972.1">
    <property type="nucleotide sequence ID" value="NZ_JBHSGK010000013.1"/>
</dbReference>
<keyword evidence="3" id="KW-1185">Reference proteome</keyword>
<dbReference type="Proteomes" id="UP001595896">
    <property type="component" value="Unassembled WGS sequence"/>
</dbReference>
<accession>A0ABV9NVN5</accession>
<keyword evidence="1" id="KW-0812">Transmembrane</keyword>
<feature type="transmembrane region" description="Helical" evidence="1">
    <location>
        <begin position="38"/>
        <end position="57"/>
    </location>
</feature>
<evidence type="ECO:0000313" key="2">
    <source>
        <dbReference type="EMBL" id="MFC4737373.1"/>
    </source>
</evidence>
<feature type="transmembrane region" description="Helical" evidence="1">
    <location>
        <begin position="150"/>
        <end position="174"/>
    </location>
</feature>
<gene>
    <name evidence="2" type="ORF">ACFO4L_12295</name>
</gene>
<evidence type="ECO:0000313" key="3">
    <source>
        <dbReference type="Proteomes" id="UP001595896"/>
    </source>
</evidence>
<feature type="transmembrane region" description="Helical" evidence="1">
    <location>
        <begin position="115"/>
        <end position="138"/>
    </location>
</feature>
<dbReference type="EMBL" id="JBHSGK010000013">
    <property type="protein sequence ID" value="MFC4737373.1"/>
    <property type="molecule type" value="Genomic_DNA"/>
</dbReference>
<feature type="transmembrane region" description="Helical" evidence="1">
    <location>
        <begin position="12"/>
        <end position="32"/>
    </location>
</feature>
<organism evidence="2 3">
    <name type="scientific">Bacillus daqingensis</name>
    <dbReference type="NCBI Taxonomy" id="872396"/>
    <lineage>
        <taxon>Bacteria</taxon>
        <taxon>Bacillati</taxon>
        <taxon>Bacillota</taxon>
        <taxon>Bacilli</taxon>
        <taxon>Bacillales</taxon>
        <taxon>Bacillaceae</taxon>
        <taxon>Bacillus</taxon>
    </lineage>
</organism>
<name>A0ABV9NVN5_9BACI</name>
<keyword evidence="1" id="KW-0472">Membrane</keyword>
<keyword evidence="1" id="KW-1133">Transmembrane helix</keyword>